<dbReference type="InterPro" id="IPR050584">
    <property type="entry name" value="Cholesterol_7-desaturase"/>
</dbReference>
<dbReference type="Gene3D" id="3.90.380.10">
    <property type="entry name" value="Naphthalene 1,2-dioxygenase Alpha Subunit, Chain A, domain 1"/>
    <property type="match status" value="1"/>
</dbReference>
<evidence type="ECO:0000256" key="3">
    <source>
        <dbReference type="ARBA" id="ARBA00022714"/>
    </source>
</evidence>
<proteinExistence type="predicted"/>
<protein>
    <recommendedName>
        <fullName evidence="11">Rieske domain-containing protein</fullName>
    </recommendedName>
</protein>
<reference evidence="12" key="1">
    <citation type="submission" date="2023-12" db="EMBL/GenBank/DDBJ databases">
        <title>Genome assembly of Anisodus tanguticus.</title>
        <authorList>
            <person name="Wang Y.-J."/>
        </authorList>
    </citation>
    <scope>NUCLEOTIDE SEQUENCE</scope>
    <source>
        <strain evidence="12">KB-2021</strain>
        <tissue evidence="12">Leaf</tissue>
    </source>
</reference>
<dbReference type="PANTHER" id="PTHR21266">
    <property type="entry name" value="IRON-SULFUR DOMAIN CONTAINING PROTEIN"/>
    <property type="match status" value="1"/>
</dbReference>
<gene>
    <name evidence="12" type="ORF">RND71_011096</name>
</gene>
<organism evidence="12 13">
    <name type="scientific">Anisodus tanguticus</name>
    <dbReference type="NCBI Taxonomy" id="243964"/>
    <lineage>
        <taxon>Eukaryota</taxon>
        <taxon>Viridiplantae</taxon>
        <taxon>Streptophyta</taxon>
        <taxon>Embryophyta</taxon>
        <taxon>Tracheophyta</taxon>
        <taxon>Spermatophyta</taxon>
        <taxon>Magnoliopsida</taxon>
        <taxon>eudicotyledons</taxon>
        <taxon>Gunneridae</taxon>
        <taxon>Pentapetalae</taxon>
        <taxon>asterids</taxon>
        <taxon>lamiids</taxon>
        <taxon>Solanales</taxon>
        <taxon>Solanaceae</taxon>
        <taxon>Solanoideae</taxon>
        <taxon>Hyoscyameae</taxon>
        <taxon>Anisodus</taxon>
    </lineage>
</organism>
<dbReference type="GO" id="GO:0005737">
    <property type="term" value="C:cytoplasm"/>
    <property type="evidence" value="ECO:0007669"/>
    <property type="project" value="TreeGrafter"/>
</dbReference>
<dbReference type="InterPro" id="IPR036922">
    <property type="entry name" value="Rieske_2Fe-2S_sf"/>
</dbReference>
<accession>A0AAE1VPD7</accession>
<dbReference type="PANTHER" id="PTHR21266:SF32">
    <property type="entry name" value="CHOLESTEROL 7-DESATURASE NVD"/>
    <property type="match status" value="1"/>
</dbReference>
<evidence type="ECO:0000256" key="6">
    <source>
        <dbReference type="ARBA" id="ARBA00022989"/>
    </source>
</evidence>
<dbReference type="Proteomes" id="UP001291623">
    <property type="component" value="Unassembled WGS sequence"/>
</dbReference>
<dbReference type="SUPFAM" id="SSF50022">
    <property type="entry name" value="ISP domain"/>
    <property type="match status" value="1"/>
</dbReference>
<dbReference type="SUPFAM" id="SSF55961">
    <property type="entry name" value="Bet v1-like"/>
    <property type="match status" value="1"/>
</dbReference>
<dbReference type="GO" id="GO:0046872">
    <property type="term" value="F:metal ion binding"/>
    <property type="evidence" value="ECO:0007669"/>
    <property type="project" value="UniProtKB-KW"/>
</dbReference>
<name>A0AAE1VPD7_9SOLA</name>
<evidence type="ECO:0000256" key="9">
    <source>
        <dbReference type="ARBA" id="ARBA00023014"/>
    </source>
</evidence>
<dbReference type="PROSITE" id="PS51296">
    <property type="entry name" value="RIESKE"/>
    <property type="match status" value="1"/>
</dbReference>
<dbReference type="GO" id="GO:0016491">
    <property type="term" value="F:oxidoreductase activity"/>
    <property type="evidence" value="ECO:0007669"/>
    <property type="project" value="UniProtKB-KW"/>
</dbReference>
<comment type="caution">
    <text evidence="12">The sequence shown here is derived from an EMBL/GenBank/DDBJ whole genome shotgun (WGS) entry which is preliminary data.</text>
</comment>
<evidence type="ECO:0000313" key="13">
    <source>
        <dbReference type="Proteomes" id="UP001291623"/>
    </source>
</evidence>
<dbReference type="Pfam" id="PF00355">
    <property type="entry name" value="Rieske"/>
    <property type="match status" value="1"/>
</dbReference>
<keyword evidence="8" id="KW-0408">Iron</keyword>
<evidence type="ECO:0000256" key="10">
    <source>
        <dbReference type="ARBA" id="ARBA00023136"/>
    </source>
</evidence>
<keyword evidence="4" id="KW-0479">Metal-binding</keyword>
<dbReference type="GO" id="GO:0016020">
    <property type="term" value="C:membrane"/>
    <property type="evidence" value="ECO:0007669"/>
    <property type="project" value="UniProtKB-SubCell"/>
</dbReference>
<keyword evidence="2" id="KW-0812">Transmembrane</keyword>
<evidence type="ECO:0000256" key="2">
    <source>
        <dbReference type="ARBA" id="ARBA00022692"/>
    </source>
</evidence>
<evidence type="ECO:0000256" key="1">
    <source>
        <dbReference type="ARBA" id="ARBA00004370"/>
    </source>
</evidence>
<dbReference type="GO" id="GO:0051537">
    <property type="term" value="F:2 iron, 2 sulfur cluster binding"/>
    <property type="evidence" value="ECO:0007669"/>
    <property type="project" value="UniProtKB-KW"/>
</dbReference>
<evidence type="ECO:0000256" key="7">
    <source>
        <dbReference type="ARBA" id="ARBA00023002"/>
    </source>
</evidence>
<keyword evidence="10" id="KW-0472">Membrane</keyword>
<evidence type="ECO:0000259" key="11">
    <source>
        <dbReference type="PROSITE" id="PS51296"/>
    </source>
</evidence>
<dbReference type="InterPro" id="IPR017941">
    <property type="entry name" value="Rieske_2Fe-2S"/>
</dbReference>
<dbReference type="Gene3D" id="2.102.10.10">
    <property type="entry name" value="Rieske [2Fe-2S] iron-sulphur domain"/>
    <property type="match status" value="1"/>
</dbReference>
<dbReference type="EMBL" id="JAVYJV010000005">
    <property type="protein sequence ID" value="KAK4371621.1"/>
    <property type="molecule type" value="Genomic_DNA"/>
</dbReference>
<evidence type="ECO:0000256" key="5">
    <source>
        <dbReference type="ARBA" id="ARBA00022946"/>
    </source>
</evidence>
<keyword evidence="9" id="KW-0411">Iron-sulfur</keyword>
<evidence type="ECO:0000313" key="12">
    <source>
        <dbReference type="EMBL" id="KAK4371621.1"/>
    </source>
</evidence>
<keyword evidence="5" id="KW-0809">Transit peptide</keyword>
<dbReference type="CDD" id="cd03480">
    <property type="entry name" value="Rieske_RO_Alpha_PaO"/>
    <property type="match status" value="1"/>
</dbReference>
<feature type="domain" description="Rieske" evidence="11">
    <location>
        <begin position="91"/>
        <end position="201"/>
    </location>
</feature>
<evidence type="ECO:0000256" key="4">
    <source>
        <dbReference type="ARBA" id="ARBA00022723"/>
    </source>
</evidence>
<keyword evidence="3" id="KW-0001">2Fe-2S</keyword>
<evidence type="ECO:0000256" key="8">
    <source>
        <dbReference type="ARBA" id="ARBA00023004"/>
    </source>
</evidence>
<comment type="subcellular location">
    <subcellularLocation>
        <location evidence="1">Membrane</location>
    </subcellularLocation>
</comment>
<dbReference type="AlphaFoldDB" id="A0AAE1VPD7"/>
<sequence length="300" mass="34831">METLTISTCFAPFHFNLNTPRFSRIICEKPNFSFRLNHKQPRKSNLSSNEPHQKARFKLFTSNISNSTISTNEPQLLQKQEEEKFEWYAQWYPIMPISELDKRRPHGKKVVGIDVVVWWDKNEKEWRVMDDTCPHRLAPLSDGRIDQWGRLQCVYHGWCFGGSGDCKFIPQAPRDKPPVHTSKRACVAVYPSFVQNGILWFWPDSDPSYKDIHLTKRPPYIPLIDDTSYAKSTFVRDVPYGYEILIENLMDPSHINYAHYRIMKIPELPNSVKADREGGMPFNISPAKLDLNGFIAKQGA</sequence>
<keyword evidence="13" id="KW-1185">Reference proteome</keyword>
<keyword evidence="7" id="KW-0560">Oxidoreductase</keyword>
<keyword evidence="6" id="KW-1133">Transmembrane helix</keyword>